<dbReference type="STRING" id="57577.A0A2K3NES1"/>
<evidence type="ECO:0000313" key="1">
    <source>
        <dbReference type="EMBL" id="PNY01532.1"/>
    </source>
</evidence>
<dbReference type="AlphaFoldDB" id="A0A2K3NES1"/>
<reference evidence="1 2" key="1">
    <citation type="journal article" date="2014" name="Am. J. Bot.">
        <title>Genome assembly and annotation for red clover (Trifolium pratense; Fabaceae).</title>
        <authorList>
            <person name="Istvanek J."/>
            <person name="Jaros M."/>
            <person name="Krenek A."/>
            <person name="Repkova J."/>
        </authorList>
    </citation>
    <scope>NUCLEOTIDE SEQUENCE [LARGE SCALE GENOMIC DNA]</scope>
    <source>
        <strain evidence="2">cv. Tatra</strain>
        <tissue evidence="1">Young leaves</tissue>
    </source>
</reference>
<dbReference type="Proteomes" id="UP000236291">
    <property type="component" value="Unassembled WGS sequence"/>
</dbReference>
<comment type="caution">
    <text evidence="1">The sequence shown here is derived from an EMBL/GenBank/DDBJ whole genome shotgun (WGS) entry which is preliminary data.</text>
</comment>
<protein>
    <submittedName>
        <fullName evidence="1">Ribonuclease H</fullName>
    </submittedName>
</protein>
<organism evidence="1 2">
    <name type="scientific">Trifolium pratense</name>
    <name type="common">Red clover</name>
    <dbReference type="NCBI Taxonomy" id="57577"/>
    <lineage>
        <taxon>Eukaryota</taxon>
        <taxon>Viridiplantae</taxon>
        <taxon>Streptophyta</taxon>
        <taxon>Embryophyta</taxon>
        <taxon>Tracheophyta</taxon>
        <taxon>Spermatophyta</taxon>
        <taxon>Magnoliopsida</taxon>
        <taxon>eudicotyledons</taxon>
        <taxon>Gunneridae</taxon>
        <taxon>Pentapetalae</taxon>
        <taxon>rosids</taxon>
        <taxon>fabids</taxon>
        <taxon>Fabales</taxon>
        <taxon>Fabaceae</taxon>
        <taxon>Papilionoideae</taxon>
        <taxon>50 kb inversion clade</taxon>
        <taxon>NPAAA clade</taxon>
        <taxon>Hologalegina</taxon>
        <taxon>IRL clade</taxon>
        <taxon>Trifolieae</taxon>
        <taxon>Trifolium</taxon>
    </lineage>
</organism>
<name>A0A2K3NES1_TRIPR</name>
<accession>A0A2K3NES1</accession>
<evidence type="ECO:0000313" key="2">
    <source>
        <dbReference type="Proteomes" id="UP000236291"/>
    </source>
</evidence>
<dbReference type="PANTHER" id="PTHR33116">
    <property type="entry name" value="REVERSE TRANSCRIPTASE ZINC-BINDING DOMAIN-CONTAINING PROTEIN-RELATED-RELATED"/>
    <property type="match status" value="1"/>
</dbReference>
<proteinExistence type="predicted"/>
<reference evidence="1 2" key="2">
    <citation type="journal article" date="2017" name="Front. Plant Sci.">
        <title>Gene Classification and Mining of Molecular Markers Useful in Red Clover (Trifolium pratense) Breeding.</title>
        <authorList>
            <person name="Istvanek J."/>
            <person name="Dluhosova J."/>
            <person name="Dluhos P."/>
            <person name="Patkova L."/>
            <person name="Nedelnik J."/>
            <person name="Repkova J."/>
        </authorList>
    </citation>
    <scope>NUCLEOTIDE SEQUENCE [LARGE SCALE GENOMIC DNA]</scope>
    <source>
        <strain evidence="2">cv. Tatra</strain>
        <tissue evidence="1">Young leaves</tissue>
    </source>
</reference>
<dbReference type="EMBL" id="ASHM01020226">
    <property type="protein sequence ID" value="PNY01532.1"/>
    <property type="molecule type" value="Genomic_DNA"/>
</dbReference>
<gene>
    <name evidence="1" type="ORF">L195_g024832</name>
</gene>
<dbReference type="PANTHER" id="PTHR33116:SF78">
    <property type="entry name" value="OS12G0587133 PROTEIN"/>
    <property type="match status" value="1"/>
</dbReference>
<sequence>MRAYIFESSMSILINGSPIEDFKVERGLRQGDPLSPFLFLIVVEGLVGLMRRAVEIGKFKGYQSKIYGINVDARLLAAGSSFLSCRSKVIPFIFLGIPVGANPRRRETWKQVVDSMSKSEIQRNFLWGGGLEDKKLCWVKWDQICLPKEQGGLGVKNLDLFNRALLCKWKWRFLIDNNRETSQWSWQWTQQLTDSEI</sequence>